<evidence type="ECO:0000313" key="2">
    <source>
        <dbReference type="Proteomes" id="UP000515369"/>
    </source>
</evidence>
<protein>
    <submittedName>
        <fullName evidence="1">Uncharacterized protein</fullName>
    </submittedName>
</protein>
<evidence type="ECO:0000313" key="1">
    <source>
        <dbReference type="EMBL" id="QMW05258.1"/>
    </source>
</evidence>
<dbReference type="RefSeq" id="WP_182462604.1">
    <property type="nucleotide sequence ID" value="NZ_CP059732.1"/>
</dbReference>
<dbReference type="KEGG" id="sfol:H3H32_10410"/>
<dbReference type="EMBL" id="CP059732">
    <property type="protein sequence ID" value="QMW05258.1"/>
    <property type="molecule type" value="Genomic_DNA"/>
</dbReference>
<sequence length="54" mass="6186">MTIRLKKDATPKQIKEALDKIKPSTGQPLDVSRFSGKIKWGQDAVEYQRELRGE</sequence>
<keyword evidence="2" id="KW-1185">Reference proteome</keyword>
<proteinExistence type="predicted"/>
<reference evidence="1 2" key="1">
    <citation type="submission" date="2020-07" db="EMBL/GenBank/DDBJ databases">
        <title>Spirosoma foliorum sp. nov., isolated from the leaves on the Nejang mountain Korea, Republic of.</title>
        <authorList>
            <person name="Ho H."/>
            <person name="Lee Y.-J."/>
            <person name="Nurcahyanto D.-A."/>
            <person name="Kim S.-G."/>
        </authorList>
    </citation>
    <scope>NUCLEOTIDE SEQUENCE [LARGE SCALE GENOMIC DNA]</scope>
    <source>
        <strain evidence="1 2">PL0136</strain>
    </source>
</reference>
<dbReference type="Proteomes" id="UP000515369">
    <property type="component" value="Chromosome"/>
</dbReference>
<dbReference type="AlphaFoldDB" id="A0A7G5H2B6"/>
<gene>
    <name evidence="1" type="ORF">H3H32_10410</name>
</gene>
<accession>A0A7G5H2B6</accession>
<organism evidence="1 2">
    <name type="scientific">Spirosoma foliorum</name>
    <dbReference type="NCBI Taxonomy" id="2710596"/>
    <lineage>
        <taxon>Bacteria</taxon>
        <taxon>Pseudomonadati</taxon>
        <taxon>Bacteroidota</taxon>
        <taxon>Cytophagia</taxon>
        <taxon>Cytophagales</taxon>
        <taxon>Cytophagaceae</taxon>
        <taxon>Spirosoma</taxon>
    </lineage>
</organism>
<name>A0A7G5H2B6_9BACT</name>